<sequence>MRVRHMSRPYSYGRAIRNKTILFVLQQPSLSPSRCCTRHQNASFLPRRCTRLRQSPLRTSALRQHGGRILAFALGASTAAALREDRHRCTRGGPRCGLRPPPPTAARGFLSARCACRPPLPHACCRPLLSLACCRRRRAGPGGWHEKLEELAFFPGP</sequence>
<gene>
    <name evidence="1" type="ORF">SEVIR_4G179201v2</name>
</gene>
<dbReference type="Gramene" id="TKW21158">
    <property type="protein sequence ID" value="TKW21158"/>
    <property type="gene ID" value="SEVIR_4G179201v2"/>
</dbReference>
<proteinExistence type="predicted"/>
<evidence type="ECO:0000313" key="2">
    <source>
        <dbReference type="Proteomes" id="UP000298652"/>
    </source>
</evidence>
<dbReference type="AlphaFoldDB" id="A0A4U6UX18"/>
<reference evidence="1" key="1">
    <citation type="submission" date="2019-03" db="EMBL/GenBank/DDBJ databases">
        <title>WGS assembly of Setaria viridis.</title>
        <authorList>
            <person name="Huang P."/>
            <person name="Jenkins J."/>
            <person name="Grimwood J."/>
            <person name="Barry K."/>
            <person name="Healey A."/>
            <person name="Mamidi S."/>
            <person name="Sreedasyam A."/>
            <person name="Shu S."/>
            <person name="Feldman M."/>
            <person name="Wu J."/>
            <person name="Yu Y."/>
            <person name="Chen C."/>
            <person name="Johnson J."/>
            <person name="Rokhsar D."/>
            <person name="Baxter I."/>
            <person name="Schmutz J."/>
            <person name="Brutnell T."/>
            <person name="Kellogg E."/>
        </authorList>
    </citation>
    <scope>NUCLEOTIDE SEQUENCE [LARGE SCALE GENOMIC DNA]</scope>
</reference>
<keyword evidence="2" id="KW-1185">Reference proteome</keyword>
<name>A0A4U6UX18_SETVI</name>
<protein>
    <submittedName>
        <fullName evidence="1">Uncharacterized protein</fullName>
    </submittedName>
</protein>
<accession>A0A4U6UX18</accession>
<dbReference type="OMA" id="REDRHRC"/>
<dbReference type="Proteomes" id="UP000298652">
    <property type="component" value="Chromosome 4"/>
</dbReference>
<organism evidence="1 2">
    <name type="scientific">Setaria viridis</name>
    <name type="common">Green bristlegrass</name>
    <name type="synonym">Setaria italica subsp. viridis</name>
    <dbReference type="NCBI Taxonomy" id="4556"/>
    <lineage>
        <taxon>Eukaryota</taxon>
        <taxon>Viridiplantae</taxon>
        <taxon>Streptophyta</taxon>
        <taxon>Embryophyta</taxon>
        <taxon>Tracheophyta</taxon>
        <taxon>Spermatophyta</taxon>
        <taxon>Magnoliopsida</taxon>
        <taxon>Liliopsida</taxon>
        <taxon>Poales</taxon>
        <taxon>Poaceae</taxon>
        <taxon>PACMAD clade</taxon>
        <taxon>Panicoideae</taxon>
        <taxon>Panicodae</taxon>
        <taxon>Paniceae</taxon>
        <taxon>Cenchrinae</taxon>
        <taxon>Setaria</taxon>
    </lineage>
</organism>
<evidence type="ECO:0000313" key="1">
    <source>
        <dbReference type="EMBL" id="TKW21158.1"/>
    </source>
</evidence>
<dbReference type="EMBL" id="CM016555">
    <property type="protein sequence ID" value="TKW21158.1"/>
    <property type="molecule type" value="Genomic_DNA"/>
</dbReference>